<evidence type="ECO:0000256" key="6">
    <source>
        <dbReference type="ARBA" id="ARBA00022840"/>
    </source>
</evidence>
<evidence type="ECO:0000256" key="7">
    <source>
        <dbReference type="ARBA" id="ARBA00038345"/>
    </source>
</evidence>
<dbReference type="EC" id="6.3.4.13" evidence="2"/>
<dbReference type="InterPro" id="IPR020562">
    <property type="entry name" value="PRibGlycinamide_synth_N"/>
</dbReference>
<dbReference type="Pfam" id="PF02843">
    <property type="entry name" value="GARS_C"/>
    <property type="match status" value="1"/>
</dbReference>
<dbReference type="Gene3D" id="3.90.600.10">
    <property type="entry name" value="Phosphoribosylglycinamide synthetase, C-terminal domain"/>
    <property type="match status" value="1"/>
</dbReference>
<dbReference type="GO" id="GO:0006189">
    <property type="term" value="P:'de novo' IMP biosynthetic process"/>
    <property type="evidence" value="ECO:0007669"/>
    <property type="project" value="UniProtKB-UniPathway"/>
</dbReference>
<keyword evidence="6" id="KW-0067">ATP-binding</keyword>
<dbReference type="PANTHER" id="PTHR43472">
    <property type="entry name" value="PHOSPHORIBOSYLAMINE--GLYCINE LIGASE"/>
    <property type="match status" value="1"/>
</dbReference>
<dbReference type="EMBL" id="CAFBMS010000009">
    <property type="protein sequence ID" value="CAB4911195.1"/>
    <property type="molecule type" value="Genomic_DNA"/>
</dbReference>
<reference evidence="11" key="1">
    <citation type="submission" date="2020-05" db="EMBL/GenBank/DDBJ databases">
        <authorList>
            <person name="Chiriac C."/>
            <person name="Salcher M."/>
            <person name="Ghai R."/>
            <person name="Kavagutti S V."/>
        </authorList>
    </citation>
    <scope>NUCLEOTIDE SEQUENCE</scope>
</reference>
<name>A0A6J7H3L5_9ZZZZ</name>
<dbReference type="PANTHER" id="PTHR43472:SF1">
    <property type="entry name" value="PHOSPHORIBOSYLAMINE--GLYCINE LIGASE, CHLOROPLASTIC"/>
    <property type="match status" value="1"/>
</dbReference>
<evidence type="ECO:0000256" key="5">
    <source>
        <dbReference type="ARBA" id="ARBA00022755"/>
    </source>
</evidence>
<dbReference type="AlphaFoldDB" id="A0A6J7H3L5"/>
<evidence type="ECO:0000256" key="1">
    <source>
        <dbReference type="ARBA" id="ARBA00005174"/>
    </source>
</evidence>
<comment type="similarity">
    <text evidence="7">Belongs to the GARS family.</text>
</comment>
<dbReference type="SUPFAM" id="SSF56059">
    <property type="entry name" value="Glutathione synthetase ATP-binding domain-like"/>
    <property type="match status" value="1"/>
</dbReference>
<dbReference type="PROSITE" id="PS00184">
    <property type="entry name" value="GARS"/>
    <property type="match status" value="1"/>
</dbReference>
<dbReference type="Gene3D" id="3.30.470.20">
    <property type="entry name" value="ATP-grasp fold, B domain"/>
    <property type="match status" value="1"/>
</dbReference>
<accession>A0A6J7H3L5</accession>
<dbReference type="InterPro" id="IPR016185">
    <property type="entry name" value="PreATP-grasp_dom_sf"/>
</dbReference>
<dbReference type="HAMAP" id="MF_00138">
    <property type="entry name" value="GARS"/>
    <property type="match status" value="1"/>
</dbReference>
<dbReference type="Gene3D" id="3.40.50.20">
    <property type="match status" value="1"/>
</dbReference>
<keyword evidence="3" id="KW-0436">Ligase</keyword>
<dbReference type="InterPro" id="IPR000115">
    <property type="entry name" value="PRibGlycinamide_synth"/>
</dbReference>
<dbReference type="InterPro" id="IPR020559">
    <property type="entry name" value="PRibGlycinamide_synth_CS"/>
</dbReference>
<evidence type="ECO:0000313" key="11">
    <source>
        <dbReference type="EMBL" id="CAB4911195.1"/>
    </source>
</evidence>
<dbReference type="GO" id="GO:0046872">
    <property type="term" value="F:metal ion binding"/>
    <property type="evidence" value="ECO:0007669"/>
    <property type="project" value="InterPro"/>
</dbReference>
<organism evidence="11">
    <name type="scientific">freshwater metagenome</name>
    <dbReference type="NCBI Taxonomy" id="449393"/>
    <lineage>
        <taxon>unclassified sequences</taxon>
        <taxon>metagenomes</taxon>
        <taxon>ecological metagenomes</taxon>
    </lineage>
</organism>
<dbReference type="SUPFAM" id="SSF52440">
    <property type="entry name" value="PreATP-grasp domain"/>
    <property type="match status" value="1"/>
</dbReference>
<dbReference type="InterPro" id="IPR013815">
    <property type="entry name" value="ATP_grasp_subdomain_1"/>
</dbReference>
<dbReference type="NCBIfam" id="TIGR00877">
    <property type="entry name" value="purD"/>
    <property type="match status" value="1"/>
</dbReference>
<sequence>MKILLVGSGGREHALALGLKADSSTTELHCAPGNPGIADCASLHPLDVTNNAAIVALAKELAVDLVVIGPEIPLVNGASDALRSAGFAVFGPSKAAAQLEGSKDFAKGVMRDAGVPTAHSYTCTNKDEIEKALDEFGAPYVVKDDGLAAGKGVVVTTDRDIALAHALSCKRVVIEEFLEGPEISLFGISDGRNIVPMQPAQDFKRAHNGDLGPNTGGMGAYSPLPWAPDDIIEDTYTQVLAPVIAEMAARGTPFIGLLYAGLALTDHGIRVIEFNVRFGDPETQVLIPRLKTPLATLLYKAATNSLDDVALQWKEDSAVAVVLAAEGYPHDPQIGSVILNIPNVRETITFHAGTSRSTAGLVSSGGRVLSVTGVGEDLTEARDRAYRAISLITLPGSFYRTDIALNASVAEKGN</sequence>
<dbReference type="InterPro" id="IPR011761">
    <property type="entry name" value="ATP-grasp"/>
</dbReference>
<dbReference type="InterPro" id="IPR020560">
    <property type="entry name" value="PRibGlycinamide_synth_C-dom"/>
</dbReference>
<gene>
    <name evidence="11" type="ORF">UFOPK3614_00283</name>
</gene>
<dbReference type="Pfam" id="PF01071">
    <property type="entry name" value="GARS_A"/>
    <property type="match status" value="1"/>
</dbReference>
<keyword evidence="5" id="KW-0658">Purine biosynthesis</keyword>
<dbReference type="Pfam" id="PF02844">
    <property type="entry name" value="GARS_N"/>
    <property type="match status" value="1"/>
</dbReference>
<dbReference type="SMART" id="SM01210">
    <property type="entry name" value="GARS_C"/>
    <property type="match status" value="1"/>
</dbReference>
<dbReference type="GO" id="GO:0009113">
    <property type="term" value="P:purine nucleobase biosynthetic process"/>
    <property type="evidence" value="ECO:0007669"/>
    <property type="project" value="InterPro"/>
</dbReference>
<evidence type="ECO:0000259" key="10">
    <source>
        <dbReference type="PROSITE" id="PS50975"/>
    </source>
</evidence>
<dbReference type="PROSITE" id="PS50975">
    <property type="entry name" value="ATP_GRASP"/>
    <property type="match status" value="1"/>
</dbReference>
<protein>
    <recommendedName>
        <fullName evidence="2">phosphoribosylamine--glycine ligase</fullName>
        <ecNumber evidence="2">6.3.4.13</ecNumber>
    </recommendedName>
    <alternativeName>
        <fullName evidence="8">Glycinamide ribonucleotide synthetase</fullName>
    </alternativeName>
    <alternativeName>
        <fullName evidence="9">Phosphoribosylglycinamide synthetase</fullName>
    </alternativeName>
</protein>
<proteinExistence type="inferred from homology"/>
<evidence type="ECO:0000256" key="8">
    <source>
        <dbReference type="ARBA" id="ARBA00042242"/>
    </source>
</evidence>
<evidence type="ECO:0000256" key="2">
    <source>
        <dbReference type="ARBA" id="ARBA00013255"/>
    </source>
</evidence>
<dbReference type="GO" id="GO:0005524">
    <property type="term" value="F:ATP binding"/>
    <property type="evidence" value="ECO:0007669"/>
    <property type="project" value="UniProtKB-KW"/>
</dbReference>
<evidence type="ECO:0000256" key="9">
    <source>
        <dbReference type="ARBA" id="ARBA00042864"/>
    </source>
</evidence>
<comment type="pathway">
    <text evidence="1">Purine metabolism; IMP biosynthesis via de novo pathway; N(1)-(5-phospho-D-ribosyl)glycinamide from 5-phospho-alpha-D-ribose 1-diphosphate: step 2/2.</text>
</comment>
<dbReference type="GO" id="GO:0004637">
    <property type="term" value="F:phosphoribosylamine-glycine ligase activity"/>
    <property type="evidence" value="ECO:0007669"/>
    <property type="project" value="UniProtKB-EC"/>
</dbReference>
<dbReference type="SMART" id="SM01209">
    <property type="entry name" value="GARS_A"/>
    <property type="match status" value="1"/>
</dbReference>
<dbReference type="InterPro" id="IPR011054">
    <property type="entry name" value="Rudment_hybrid_motif"/>
</dbReference>
<dbReference type="InterPro" id="IPR020561">
    <property type="entry name" value="PRibGlycinamid_synth_ATP-grasp"/>
</dbReference>
<dbReference type="UniPathway" id="UPA00074">
    <property type="reaction ID" value="UER00125"/>
</dbReference>
<keyword evidence="4" id="KW-0547">Nucleotide-binding</keyword>
<evidence type="ECO:0000256" key="3">
    <source>
        <dbReference type="ARBA" id="ARBA00022598"/>
    </source>
</evidence>
<dbReference type="SUPFAM" id="SSF51246">
    <property type="entry name" value="Rudiment single hybrid motif"/>
    <property type="match status" value="1"/>
</dbReference>
<evidence type="ECO:0000256" key="4">
    <source>
        <dbReference type="ARBA" id="ARBA00022741"/>
    </source>
</evidence>
<dbReference type="Gene3D" id="3.30.1490.20">
    <property type="entry name" value="ATP-grasp fold, A domain"/>
    <property type="match status" value="1"/>
</dbReference>
<dbReference type="InterPro" id="IPR037123">
    <property type="entry name" value="PRibGlycinamide_synth_C_sf"/>
</dbReference>
<feature type="domain" description="ATP-grasp" evidence="10">
    <location>
        <begin position="107"/>
        <end position="303"/>
    </location>
</feature>